<keyword evidence="11" id="KW-1185">Reference proteome</keyword>
<dbReference type="Pfam" id="PF00249">
    <property type="entry name" value="Myb_DNA-binding"/>
    <property type="match status" value="2"/>
</dbReference>
<proteinExistence type="predicted"/>
<dbReference type="GO" id="GO:0003677">
    <property type="term" value="F:DNA binding"/>
    <property type="evidence" value="ECO:0007669"/>
    <property type="project" value="UniProtKB-KW"/>
</dbReference>
<name>A0A5N5FG33_9ROSA</name>
<feature type="compositionally biased region" description="Polar residues" evidence="7">
    <location>
        <begin position="163"/>
        <end position="172"/>
    </location>
</feature>
<dbReference type="InterPro" id="IPR001005">
    <property type="entry name" value="SANT/Myb"/>
</dbReference>
<dbReference type="Gene3D" id="1.10.10.60">
    <property type="entry name" value="Homeodomain-like"/>
    <property type="match status" value="2"/>
</dbReference>
<comment type="subcellular location">
    <subcellularLocation>
        <location evidence="1">Nucleus</location>
    </subcellularLocation>
</comment>
<feature type="region of interest" description="Disordered" evidence="7">
    <location>
        <begin position="126"/>
        <end position="233"/>
    </location>
</feature>
<feature type="compositionally biased region" description="Low complexity" evidence="7">
    <location>
        <begin position="126"/>
        <end position="145"/>
    </location>
</feature>
<evidence type="ECO:0000313" key="11">
    <source>
        <dbReference type="Proteomes" id="UP000327157"/>
    </source>
</evidence>
<reference evidence="10 11" key="3">
    <citation type="submission" date="2019-11" db="EMBL/GenBank/DDBJ databases">
        <title>A de novo genome assembly of a pear dwarfing rootstock.</title>
        <authorList>
            <person name="Wang F."/>
            <person name="Wang J."/>
            <person name="Li S."/>
            <person name="Zhang Y."/>
            <person name="Fang M."/>
            <person name="Ma L."/>
            <person name="Zhao Y."/>
            <person name="Jiang S."/>
        </authorList>
    </citation>
    <scope>NUCLEOTIDE SEQUENCE [LARGE SCALE GENOMIC DNA]</scope>
    <source>
        <strain evidence="10">S2</strain>
        <tissue evidence="10">Leaf</tissue>
    </source>
</reference>
<evidence type="ECO:0000256" key="1">
    <source>
        <dbReference type="ARBA" id="ARBA00004123"/>
    </source>
</evidence>
<protein>
    <submittedName>
        <fullName evidence="10">Myb-related protein 308-like</fullName>
    </submittedName>
</protein>
<dbReference type="CDD" id="cd00167">
    <property type="entry name" value="SANT"/>
    <property type="match status" value="2"/>
</dbReference>
<evidence type="ECO:0000256" key="4">
    <source>
        <dbReference type="ARBA" id="ARBA00023125"/>
    </source>
</evidence>
<keyword evidence="2" id="KW-0677">Repeat</keyword>
<evidence type="ECO:0000256" key="6">
    <source>
        <dbReference type="ARBA" id="ARBA00023242"/>
    </source>
</evidence>
<dbReference type="SUPFAM" id="SSF46689">
    <property type="entry name" value="Homeodomain-like"/>
    <property type="match status" value="1"/>
</dbReference>
<feature type="domain" description="HTH myb-type" evidence="9">
    <location>
        <begin position="12"/>
        <end position="64"/>
    </location>
</feature>
<keyword evidence="6" id="KW-0539">Nucleus</keyword>
<dbReference type="OrthoDB" id="2143914at2759"/>
<evidence type="ECO:0000313" key="10">
    <source>
        <dbReference type="EMBL" id="KAB2601907.1"/>
    </source>
</evidence>
<organism evidence="10 11">
    <name type="scientific">Pyrus ussuriensis x Pyrus communis</name>
    <dbReference type="NCBI Taxonomy" id="2448454"/>
    <lineage>
        <taxon>Eukaryota</taxon>
        <taxon>Viridiplantae</taxon>
        <taxon>Streptophyta</taxon>
        <taxon>Embryophyta</taxon>
        <taxon>Tracheophyta</taxon>
        <taxon>Spermatophyta</taxon>
        <taxon>Magnoliopsida</taxon>
        <taxon>eudicotyledons</taxon>
        <taxon>Gunneridae</taxon>
        <taxon>Pentapetalae</taxon>
        <taxon>rosids</taxon>
        <taxon>fabids</taxon>
        <taxon>Rosales</taxon>
        <taxon>Rosaceae</taxon>
        <taxon>Amygdaloideae</taxon>
        <taxon>Maleae</taxon>
        <taxon>Pyrus</taxon>
    </lineage>
</organism>
<feature type="domain" description="Myb-like" evidence="8">
    <location>
        <begin position="65"/>
        <end position="115"/>
    </location>
</feature>
<dbReference type="AlphaFoldDB" id="A0A5N5FG33"/>
<dbReference type="InterPro" id="IPR051953">
    <property type="entry name" value="Plant_SW-associated_TFs"/>
</dbReference>
<evidence type="ECO:0000256" key="3">
    <source>
        <dbReference type="ARBA" id="ARBA00023015"/>
    </source>
</evidence>
<evidence type="ECO:0000256" key="2">
    <source>
        <dbReference type="ARBA" id="ARBA00022737"/>
    </source>
</evidence>
<dbReference type="SMART" id="SM00717">
    <property type="entry name" value="SANT"/>
    <property type="match status" value="2"/>
</dbReference>
<dbReference type="PANTHER" id="PTHR47997">
    <property type="entry name" value="MYB DOMAIN PROTEIN 55"/>
    <property type="match status" value="1"/>
</dbReference>
<accession>A0A5N5FG33</accession>
<dbReference type="EMBL" id="SMOL01000695">
    <property type="protein sequence ID" value="KAB2601907.1"/>
    <property type="molecule type" value="Genomic_DNA"/>
</dbReference>
<feature type="compositionally biased region" description="Polar residues" evidence="7">
    <location>
        <begin position="180"/>
        <end position="190"/>
    </location>
</feature>
<reference evidence="10 11" key="1">
    <citation type="submission" date="2019-09" db="EMBL/GenBank/DDBJ databases">
        <authorList>
            <person name="Ou C."/>
        </authorList>
    </citation>
    <scope>NUCLEOTIDE SEQUENCE [LARGE SCALE GENOMIC DNA]</scope>
    <source>
        <strain evidence="10">S2</strain>
        <tissue evidence="10">Leaf</tissue>
    </source>
</reference>
<keyword evidence="3" id="KW-0805">Transcription regulation</keyword>
<dbReference type="PROSITE" id="PS50090">
    <property type="entry name" value="MYB_LIKE"/>
    <property type="match status" value="2"/>
</dbReference>
<dbReference type="InterPro" id="IPR009057">
    <property type="entry name" value="Homeodomain-like_sf"/>
</dbReference>
<keyword evidence="4" id="KW-0238">DNA-binding</keyword>
<dbReference type="PROSITE" id="PS51294">
    <property type="entry name" value="HTH_MYB"/>
    <property type="match status" value="2"/>
</dbReference>
<dbReference type="InterPro" id="IPR017930">
    <property type="entry name" value="Myb_dom"/>
</dbReference>
<evidence type="ECO:0000259" key="8">
    <source>
        <dbReference type="PROSITE" id="PS50090"/>
    </source>
</evidence>
<gene>
    <name evidence="10" type="ORF">D8674_002912</name>
</gene>
<keyword evidence="5" id="KW-0804">Transcription</keyword>
<evidence type="ECO:0000259" key="9">
    <source>
        <dbReference type="PROSITE" id="PS51294"/>
    </source>
</evidence>
<dbReference type="PANTHER" id="PTHR47997:SF75">
    <property type="entry name" value="MYB DOMAIN PROTEIN 55"/>
    <property type="match status" value="1"/>
</dbReference>
<dbReference type="Proteomes" id="UP000327157">
    <property type="component" value="Chromosome 10"/>
</dbReference>
<evidence type="ECO:0000256" key="5">
    <source>
        <dbReference type="ARBA" id="ARBA00023163"/>
    </source>
</evidence>
<sequence length="367" mass="40892">MGEKGKSLCCDKEQVRRGPWSPAEDLKLVTYIQKNGHHNWRALPRRAGLMRCGKSCRLRWINYLSPDVKRGNFTREEEESIMKLHEALGNKWSTIAAHFPGRTDNEIKNVWNTHLKKRLACRNLSSLTSSSSSSSSTTTTTLLSSGKTTVGGGDELIEHQSTDQETSMATNNKPHEPCSLTIQENPNHQDSPMELTNDPKGLKELTTSSNVSSNESNGSSNSSQVVGMSRPGAEERQMDDDLIDLSGIFDNPFHESDSDFWNMLDDFQPLQSNEVQVLHEADEANYQSSGLGQVENGNWLSYLQNELGFEAAATESEINNQEILPKGATEQPVIPETFDKMPNPAGYDESMDYFQTWLSSPENNSAI</sequence>
<comment type="caution">
    <text evidence="10">The sequence shown here is derived from an EMBL/GenBank/DDBJ whole genome shotgun (WGS) entry which is preliminary data.</text>
</comment>
<reference evidence="11" key="2">
    <citation type="submission" date="2019-10" db="EMBL/GenBank/DDBJ databases">
        <title>A de novo genome assembly of a pear dwarfing rootstock.</title>
        <authorList>
            <person name="Wang F."/>
            <person name="Wang J."/>
            <person name="Li S."/>
            <person name="Zhang Y."/>
            <person name="Fang M."/>
            <person name="Ma L."/>
            <person name="Zhao Y."/>
            <person name="Jiang S."/>
        </authorList>
    </citation>
    <scope>NUCLEOTIDE SEQUENCE [LARGE SCALE GENOMIC DNA]</scope>
</reference>
<evidence type="ECO:0000256" key="7">
    <source>
        <dbReference type="SAM" id="MobiDB-lite"/>
    </source>
</evidence>
<dbReference type="FunFam" id="1.10.10.60:FF:000015">
    <property type="entry name" value="Transcription factor RAX3"/>
    <property type="match status" value="1"/>
</dbReference>
<feature type="compositionally biased region" description="Low complexity" evidence="7">
    <location>
        <begin position="208"/>
        <end position="223"/>
    </location>
</feature>
<dbReference type="GO" id="GO:0005634">
    <property type="term" value="C:nucleus"/>
    <property type="evidence" value="ECO:0007669"/>
    <property type="project" value="UniProtKB-SubCell"/>
</dbReference>
<feature type="domain" description="HTH myb-type" evidence="9">
    <location>
        <begin position="65"/>
        <end position="119"/>
    </location>
</feature>
<feature type="domain" description="Myb-like" evidence="8">
    <location>
        <begin position="12"/>
        <end position="64"/>
    </location>
</feature>